<gene>
    <name evidence="1" type="ORF">GSPATT00007702001</name>
</gene>
<accession>A0CIF0</accession>
<dbReference type="OMA" id="TINMDRD"/>
<dbReference type="RefSeq" id="XP_001437964.1">
    <property type="nucleotide sequence ID" value="XM_001437927.1"/>
</dbReference>
<dbReference type="InParanoid" id="A0CIF0"/>
<reference evidence="1 2" key="1">
    <citation type="journal article" date="2006" name="Nature">
        <title>Global trends of whole-genome duplications revealed by the ciliate Paramecium tetraurelia.</title>
        <authorList>
            <consortium name="Genoscope"/>
            <person name="Aury J.-M."/>
            <person name="Jaillon O."/>
            <person name="Duret L."/>
            <person name="Noel B."/>
            <person name="Jubin C."/>
            <person name="Porcel B.M."/>
            <person name="Segurens B."/>
            <person name="Daubin V."/>
            <person name="Anthouard V."/>
            <person name="Aiach N."/>
            <person name="Arnaiz O."/>
            <person name="Billaut A."/>
            <person name="Beisson J."/>
            <person name="Blanc I."/>
            <person name="Bouhouche K."/>
            <person name="Camara F."/>
            <person name="Duharcourt S."/>
            <person name="Guigo R."/>
            <person name="Gogendeau D."/>
            <person name="Katinka M."/>
            <person name="Keller A.-M."/>
            <person name="Kissmehl R."/>
            <person name="Klotz C."/>
            <person name="Koll F."/>
            <person name="Le Moue A."/>
            <person name="Lepere C."/>
            <person name="Malinsky S."/>
            <person name="Nowacki M."/>
            <person name="Nowak J.K."/>
            <person name="Plattner H."/>
            <person name="Poulain J."/>
            <person name="Ruiz F."/>
            <person name="Serrano V."/>
            <person name="Zagulski M."/>
            <person name="Dessen P."/>
            <person name="Betermier M."/>
            <person name="Weissenbach J."/>
            <person name="Scarpelli C."/>
            <person name="Schachter V."/>
            <person name="Sperling L."/>
            <person name="Meyer E."/>
            <person name="Cohen J."/>
            <person name="Wincker P."/>
        </authorList>
    </citation>
    <scope>NUCLEOTIDE SEQUENCE [LARGE SCALE GENOMIC DNA]</scope>
    <source>
        <strain evidence="1 2">Stock d4-2</strain>
    </source>
</reference>
<keyword evidence="2" id="KW-1185">Reference proteome</keyword>
<sequence>MLPFLQKKRSNSFNVRKPTERNSIHADVTPLGEGKGILIIMILNNEEFIAEFIQNPHYLQFLRYKELLNDQQIKYFVAYLQEQLIQSTSKAQTYYYCTFSQKQKKIDFINTSSREMYEVLIEFAERINKEKQFNYVFGVDFNMIHKSRFKSMMFLSDTRIDLQIIEDIQPQKITRVRTYSQQSINLIQNESSEMFDTDNKYQQLTSHKRNKEIKQYLKEQNKLKYEAKIKDQSIIKKTMQTEKTEPQKQQTELPSICEQVFQRFQLIFGIKTINMDRDLFCQFLLLCEMTIQYSKNKLLQTSIQKIEESKRLEVLLKQLFFDYKFLKSMNVKLQQLNPTLTRCLLRFLKQGLEYDRQNRLFWNDFLRFKQYYVDRIWIVSDFRLFLMLLNDENQSYTSKIMKAQPLNIQRTILNLEPLSLQNIVYSLIF</sequence>
<dbReference type="GeneID" id="5023749"/>
<dbReference type="KEGG" id="ptm:GSPATT00007702001"/>
<dbReference type="OrthoDB" id="294318at2759"/>
<evidence type="ECO:0000313" key="1">
    <source>
        <dbReference type="EMBL" id="CAK70567.1"/>
    </source>
</evidence>
<proteinExistence type="predicted"/>
<dbReference type="EMBL" id="CT868085">
    <property type="protein sequence ID" value="CAK70567.1"/>
    <property type="molecule type" value="Genomic_DNA"/>
</dbReference>
<name>A0CIF0_PARTE</name>
<dbReference type="HOGENOM" id="CLU_640079_0_0_1"/>
<evidence type="ECO:0000313" key="2">
    <source>
        <dbReference type="Proteomes" id="UP000000600"/>
    </source>
</evidence>
<dbReference type="Proteomes" id="UP000000600">
    <property type="component" value="Unassembled WGS sequence"/>
</dbReference>
<dbReference type="AlphaFoldDB" id="A0CIF0"/>
<evidence type="ECO:0008006" key="3">
    <source>
        <dbReference type="Google" id="ProtNLM"/>
    </source>
</evidence>
<protein>
    <recommendedName>
        <fullName evidence="3">RGS domain-containing protein</fullName>
    </recommendedName>
</protein>
<organism evidence="1 2">
    <name type="scientific">Paramecium tetraurelia</name>
    <dbReference type="NCBI Taxonomy" id="5888"/>
    <lineage>
        <taxon>Eukaryota</taxon>
        <taxon>Sar</taxon>
        <taxon>Alveolata</taxon>
        <taxon>Ciliophora</taxon>
        <taxon>Intramacronucleata</taxon>
        <taxon>Oligohymenophorea</taxon>
        <taxon>Peniculida</taxon>
        <taxon>Parameciidae</taxon>
        <taxon>Paramecium</taxon>
    </lineage>
</organism>